<dbReference type="SUPFAM" id="SSF54995">
    <property type="entry name" value="Ribosomal protein S6"/>
    <property type="match status" value="1"/>
</dbReference>
<proteinExistence type="inferred from homology"/>
<comment type="caution">
    <text evidence="3">The sequence shown here is derived from an EMBL/GenBank/DDBJ whole genome shotgun (WGS) entry which is preliminary data.</text>
</comment>
<evidence type="ECO:0000256" key="1">
    <source>
        <dbReference type="ARBA" id="ARBA00009512"/>
    </source>
</evidence>
<dbReference type="Gene3D" id="3.30.70.60">
    <property type="match status" value="1"/>
</dbReference>
<dbReference type="InterPro" id="IPR035980">
    <property type="entry name" value="Ribosomal_bS6_sf"/>
</dbReference>
<accession>A0A498KJT6</accession>
<keyword evidence="4" id="KW-1185">Reference proteome</keyword>
<dbReference type="CDD" id="cd15465">
    <property type="entry name" value="bS6_mito"/>
    <property type="match status" value="1"/>
</dbReference>
<dbReference type="AlphaFoldDB" id="A0A498KJT6"/>
<reference evidence="3 4" key="1">
    <citation type="submission" date="2018-10" db="EMBL/GenBank/DDBJ databases">
        <title>A high-quality apple genome assembly.</title>
        <authorList>
            <person name="Hu J."/>
        </authorList>
    </citation>
    <scope>NUCLEOTIDE SEQUENCE [LARGE SCALE GENOMIC DNA]</scope>
    <source>
        <strain evidence="4">cv. HFTH1</strain>
        <tissue evidence="3">Young leaf</tissue>
    </source>
</reference>
<evidence type="ECO:0000256" key="2">
    <source>
        <dbReference type="SAM" id="MobiDB-lite"/>
    </source>
</evidence>
<dbReference type="Proteomes" id="UP000290289">
    <property type="component" value="Chromosome 2"/>
</dbReference>
<dbReference type="GO" id="GO:0006412">
    <property type="term" value="P:translation"/>
    <property type="evidence" value="ECO:0007669"/>
    <property type="project" value="InterPro"/>
</dbReference>
<name>A0A498KJT6_MALDO</name>
<gene>
    <name evidence="3" type="ORF">DVH24_017645</name>
</gene>
<feature type="region of interest" description="Disordered" evidence="2">
    <location>
        <begin position="164"/>
        <end position="217"/>
    </location>
</feature>
<dbReference type="GO" id="GO:0003735">
    <property type="term" value="F:structural constituent of ribosome"/>
    <property type="evidence" value="ECO:0007669"/>
    <property type="project" value="InterPro"/>
</dbReference>
<dbReference type="InterPro" id="IPR014717">
    <property type="entry name" value="Transl_elong_EF1B/ribsomal_bS6"/>
</dbReference>
<dbReference type="EMBL" id="RDQH01000328">
    <property type="protein sequence ID" value="RXI05603.1"/>
    <property type="molecule type" value="Genomic_DNA"/>
</dbReference>
<dbReference type="FunFam" id="3.30.70.60:FF:000012">
    <property type="entry name" value="Translation elongation factor EF1B/ribosomal protein S6 family protein"/>
    <property type="match status" value="1"/>
</dbReference>
<dbReference type="GO" id="GO:0005737">
    <property type="term" value="C:cytoplasm"/>
    <property type="evidence" value="ECO:0007669"/>
    <property type="project" value="UniProtKB-ARBA"/>
</dbReference>
<evidence type="ECO:0008006" key="5">
    <source>
        <dbReference type="Google" id="ProtNLM"/>
    </source>
</evidence>
<dbReference type="Pfam" id="PF01250">
    <property type="entry name" value="Ribosomal_S6"/>
    <property type="match status" value="1"/>
</dbReference>
<dbReference type="PANTHER" id="PTHR21011">
    <property type="entry name" value="MITOCHONDRIAL 28S RIBOSOMAL PROTEIN S6"/>
    <property type="match status" value="1"/>
</dbReference>
<dbReference type="GO" id="GO:0005840">
    <property type="term" value="C:ribosome"/>
    <property type="evidence" value="ECO:0007669"/>
    <property type="project" value="InterPro"/>
</dbReference>
<dbReference type="PANTHER" id="PTHR21011:SF1">
    <property type="entry name" value="SMALL RIBOSOMAL SUBUNIT PROTEIN BS6M"/>
    <property type="match status" value="1"/>
</dbReference>
<feature type="compositionally biased region" description="Acidic residues" evidence="2">
    <location>
        <begin position="177"/>
        <end position="191"/>
    </location>
</feature>
<dbReference type="GO" id="GO:0070181">
    <property type="term" value="F:small ribosomal subunit rRNA binding"/>
    <property type="evidence" value="ECO:0007669"/>
    <property type="project" value="TreeGrafter"/>
</dbReference>
<evidence type="ECO:0000313" key="3">
    <source>
        <dbReference type="EMBL" id="RXI05603.1"/>
    </source>
</evidence>
<protein>
    <recommendedName>
        <fullName evidence="5">Ribosomal protein S6</fullName>
    </recommendedName>
</protein>
<comment type="similarity">
    <text evidence="1">Belongs to the bacterial ribosomal protein bS6 family.</text>
</comment>
<dbReference type="InterPro" id="IPR000529">
    <property type="entry name" value="Ribosomal_bS6"/>
</dbReference>
<evidence type="ECO:0000313" key="4">
    <source>
        <dbReference type="Proteomes" id="UP000290289"/>
    </source>
</evidence>
<dbReference type="STRING" id="3750.A0A498KJT6"/>
<sequence>MIFSTSLQPPSPSLLRLGSDLRTPLKYTPRFRLMKKDEISLLLVKEKPEEMPLYDCMLLLKPHVRKESLMDLVARVSKHVCRRNGVITDMKSFGTVQLGYGIKKLDGRYYQGQLMQMTMMTTPNINKELHYLNKEDRLLRWLLVKHRETKYGQEFLSEEDSKSEFNKLQRSSIYNMDESETEDDDDDDEEYDVKYDVDVELSQEELGHSAGASSSVT</sequence>
<organism evidence="3 4">
    <name type="scientific">Malus domestica</name>
    <name type="common">Apple</name>
    <name type="synonym">Pyrus malus</name>
    <dbReference type="NCBI Taxonomy" id="3750"/>
    <lineage>
        <taxon>Eukaryota</taxon>
        <taxon>Viridiplantae</taxon>
        <taxon>Streptophyta</taxon>
        <taxon>Embryophyta</taxon>
        <taxon>Tracheophyta</taxon>
        <taxon>Spermatophyta</taxon>
        <taxon>Magnoliopsida</taxon>
        <taxon>eudicotyledons</taxon>
        <taxon>Gunneridae</taxon>
        <taxon>Pentapetalae</taxon>
        <taxon>rosids</taxon>
        <taxon>fabids</taxon>
        <taxon>Rosales</taxon>
        <taxon>Rosaceae</taxon>
        <taxon>Amygdaloideae</taxon>
        <taxon>Maleae</taxon>
        <taxon>Malus</taxon>
    </lineage>
</organism>